<dbReference type="InterPro" id="IPR000270">
    <property type="entry name" value="PB1_dom"/>
</dbReference>
<evidence type="ECO:0000259" key="2">
    <source>
        <dbReference type="PROSITE" id="PS51745"/>
    </source>
</evidence>
<dbReference type="PROSITE" id="PS51745">
    <property type="entry name" value="PB1"/>
    <property type="match status" value="1"/>
</dbReference>
<dbReference type="SUPFAM" id="SSF54277">
    <property type="entry name" value="CAD &amp; PB1 domains"/>
    <property type="match status" value="1"/>
</dbReference>
<dbReference type="Gene3D" id="3.10.20.90">
    <property type="entry name" value="Phosphatidylinositol 3-kinase Catalytic Subunit, Chain A, domain 1"/>
    <property type="match status" value="1"/>
</dbReference>
<gene>
    <name evidence="3" type="ORF">Pcinc_039878</name>
</gene>
<evidence type="ECO:0000313" key="4">
    <source>
        <dbReference type="Proteomes" id="UP001286313"/>
    </source>
</evidence>
<dbReference type="Pfam" id="PF00564">
    <property type="entry name" value="PB1"/>
    <property type="match status" value="1"/>
</dbReference>
<name>A0AAE1BQQ6_PETCI</name>
<comment type="caution">
    <text evidence="3">The sequence shown here is derived from an EMBL/GenBank/DDBJ whole genome shotgun (WGS) entry which is preliminary data.</text>
</comment>
<organism evidence="3 4">
    <name type="scientific">Petrolisthes cinctipes</name>
    <name type="common">Flat porcelain crab</name>
    <dbReference type="NCBI Taxonomy" id="88211"/>
    <lineage>
        <taxon>Eukaryota</taxon>
        <taxon>Metazoa</taxon>
        <taxon>Ecdysozoa</taxon>
        <taxon>Arthropoda</taxon>
        <taxon>Crustacea</taxon>
        <taxon>Multicrustacea</taxon>
        <taxon>Malacostraca</taxon>
        <taxon>Eumalacostraca</taxon>
        <taxon>Eucarida</taxon>
        <taxon>Decapoda</taxon>
        <taxon>Pleocyemata</taxon>
        <taxon>Anomura</taxon>
        <taxon>Galatheoidea</taxon>
        <taxon>Porcellanidae</taxon>
        <taxon>Petrolisthes</taxon>
    </lineage>
</organism>
<dbReference type="InterPro" id="IPR053793">
    <property type="entry name" value="PB1-like"/>
</dbReference>
<keyword evidence="4" id="KW-1185">Reference proteome</keyword>
<dbReference type="FunFam" id="3.10.20.90:FF:000071">
    <property type="entry name" value="Protein kinase C"/>
    <property type="match status" value="1"/>
</dbReference>
<reference evidence="3" key="1">
    <citation type="submission" date="2023-10" db="EMBL/GenBank/DDBJ databases">
        <title>Genome assemblies of two species of porcelain crab, Petrolisthes cinctipes and Petrolisthes manimaculis (Anomura: Porcellanidae).</title>
        <authorList>
            <person name="Angst P."/>
        </authorList>
    </citation>
    <scope>NUCLEOTIDE SEQUENCE</scope>
    <source>
        <strain evidence="3">PB745_01</strain>
        <tissue evidence="3">Gill</tissue>
    </source>
</reference>
<evidence type="ECO:0000313" key="3">
    <source>
        <dbReference type="EMBL" id="KAK3853594.1"/>
    </source>
</evidence>
<dbReference type="AlphaFoldDB" id="A0AAE1BQQ6"/>
<feature type="compositionally biased region" description="Basic and acidic residues" evidence="1">
    <location>
        <begin position="118"/>
        <end position="166"/>
    </location>
</feature>
<protein>
    <recommendedName>
        <fullName evidence="2">PB1 domain-containing protein</fullName>
    </recommendedName>
</protein>
<dbReference type="SMART" id="SM00666">
    <property type="entry name" value="PB1"/>
    <property type="match status" value="1"/>
</dbReference>
<sequence>MPMQTTSNNMATGEAAEIRVKIAYSGEVYITYVPPVTEVAALEEEIRAVCKFDSDQDFTIKWIDEEGDPISISHEYELGEALRLYDINKDSELTIHGVFLCLMSDRCNKMFCKGDGREEEREREGLEGRGKEEGGPGREREGRGGEKDGGKGGGGEKDEGKGGGRERRGRFAQV</sequence>
<proteinExistence type="predicted"/>
<feature type="region of interest" description="Disordered" evidence="1">
    <location>
        <begin position="118"/>
        <end position="174"/>
    </location>
</feature>
<accession>A0AAE1BQQ6</accession>
<dbReference type="Proteomes" id="UP001286313">
    <property type="component" value="Unassembled WGS sequence"/>
</dbReference>
<dbReference type="EMBL" id="JAWQEG010006902">
    <property type="protein sequence ID" value="KAK3853594.1"/>
    <property type="molecule type" value="Genomic_DNA"/>
</dbReference>
<evidence type="ECO:0000256" key="1">
    <source>
        <dbReference type="SAM" id="MobiDB-lite"/>
    </source>
</evidence>
<feature type="domain" description="PB1" evidence="2">
    <location>
        <begin position="17"/>
        <end position="100"/>
    </location>
</feature>